<evidence type="ECO:0000256" key="4">
    <source>
        <dbReference type="SAM" id="MobiDB-lite"/>
    </source>
</evidence>
<dbReference type="PANTHER" id="PTHR40661:SF3">
    <property type="entry name" value="FELS-1 PROPHAGE TRANSCRIPTIONAL REGULATOR"/>
    <property type="match status" value="1"/>
</dbReference>
<dbReference type="AlphaFoldDB" id="A0A975C257"/>
<evidence type="ECO:0000313" key="6">
    <source>
        <dbReference type="EMBL" id="QTC91664.1"/>
    </source>
</evidence>
<dbReference type="Gene3D" id="2.10.109.10">
    <property type="entry name" value="Umud Fragment, subunit A"/>
    <property type="match status" value="1"/>
</dbReference>
<dbReference type="Pfam" id="PF00717">
    <property type="entry name" value="Peptidase_S24"/>
    <property type="match status" value="1"/>
</dbReference>
<dbReference type="SUPFAM" id="SSF51306">
    <property type="entry name" value="LexA/Signal peptidase"/>
    <property type="match status" value="1"/>
</dbReference>
<evidence type="ECO:0000256" key="2">
    <source>
        <dbReference type="ARBA" id="ARBA00023125"/>
    </source>
</evidence>
<proteinExistence type="predicted"/>
<keyword evidence="2" id="KW-0238">DNA-binding</keyword>
<accession>A0A975C257</accession>
<dbReference type="EMBL" id="CP062222">
    <property type="protein sequence ID" value="QTC91664.1"/>
    <property type="molecule type" value="Genomic_DNA"/>
</dbReference>
<gene>
    <name evidence="6" type="ORF">IFJ75_01625</name>
</gene>
<keyword evidence="3" id="KW-0804">Transcription</keyword>
<dbReference type="PANTHER" id="PTHR40661">
    <property type="match status" value="1"/>
</dbReference>
<evidence type="ECO:0000256" key="3">
    <source>
        <dbReference type="ARBA" id="ARBA00023163"/>
    </source>
</evidence>
<reference evidence="6" key="1">
    <citation type="submission" date="2020-09" db="EMBL/GenBank/DDBJ databases">
        <title>Brevundimonas sp. LVF2 isolated from a puddle in Goettingen, Germany.</title>
        <authorList>
            <person name="Friedrich I."/>
            <person name="Klassen A."/>
            <person name="Hannes N."/>
            <person name="Schneider D."/>
            <person name="Hertel R."/>
            <person name="Daniel R."/>
        </authorList>
    </citation>
    <scope>NUCLEOTIDE SEQUENCE</scope>
    <source>
        <strain evidence="6">LVF2</strain>
    </source>
</reference>
<evidence type="ECO:0000313" key="7">
    <source>
        <dbReference type="Proteomes" id="UP000663918"/>
    </source>
</evidence>
<keyword evidence="1" id="KW-0805">Transcription regulation</keyword>
<feature type="domain" description="Peptidase S24/S26A/S26B/S26C" evidence="5">
    <location>
        <begin position="91"/>
        <end position="209"/>
    </location>
</feature>
<name>A0A975C257_9CAUL</name>
<dbReference type="CDD" id="cd06529">
    <property type="entry name" value="S24_LexA-like"/>
    <property type="match status" value="1"/>
</dbReference>
<keyword evidence="7" id="KW-1185">Reference proteome</keyword>
<dbReference type="KEGG" id="bgoe:IFJ75_01625"/>
<dbReference type="GO" id="GO:0003677">
    <property type="term" value="F:DNA binding"/>
    <property type="evidence" value="ECO:0007669"/>
    <property type="project" value="UniProtKB-KW"/>
</dbReference>
<dbReference type="InterPro" id="IPR015927">
    <property type="entry name" value="Peptidase_S24_S26A/B/C"/>
</dbReference>
<sequence>MPLSHAKLWKAVDNLARREGLSPSGLAKRAGLDATSFNPSKRFGPSSGPADPPRPRWPSTESLMRILEATRISLGEFAALADDDAPPATIPLLGLAQAGADGFFDDAGLPTGEGWDQTELPRLKDGLFSLRITGDSMIPLYREGDRVIVDPTATDVRKGDRVVVRTLGGETVAKELLAVTARGVTLGSINPAYPPRVLPRREVVWMARILWVSQ</sequence>
<protein>
    <submittedName>
        <fullName evidence="6">Helix-turn-helix transcriptional regulator</fullName>
    </submittedName>
</protein>
<dbReference type="Proteomes" id="UP000663918">
    <property type="component" value="Chromosome"/>
</dbReference>
<dbReference type="InterPro" id="IPR036286">
    <property type="entry name" value="LexA/Signal_pep-like_sf"/>
</dbReference>
<dbReference type="RefSeq" id="WP_207870842.1">
    <property type="nucleotide sequence ID" value="NZ_CP062222.1"/>
</dbReference>
<feature type="region of interest" description="Disordered" evidence="4">
    <location>
        <begin position="23"/>
        <end position="57"/>
    </location>
</feature>
<evidence type="ECO:0000259" key="5">
    <source>
        <dbReference type="Pfam" id="PF00717"/>
    </source>
</evidence>
<evidence type="ECO:0000256" key="1">
    <source>
        <dbReference type="ARBA" id="ARBA00023015"/>
    </source>
</evidence>
<dbReference type="InterPro" id="IPR039418">
    <property type="entry name" value="LexA-like"/>
</dbReference>
<organism evidence="6 7">
    <name type="scientific">Brevundimonas goettingensis</name>
    <dbReference type="NCBI Taxonomy" id="2774190"/>
    <lineage>
        <taxon>Bacteria</taxon>
        <taxon>Pseudomonadati</taxon>
        <taxon>Pseudomonadota</taxon>
        <taxon>Alphaproteobacteria</taxon>
        <taxon>Caulobacterales</taxon>
        <taxon>Caulobacteraceae</taxon>
        <taxon>Brevundimonas</taxon>
    </lineage>
</organism>